<feature type="compositionally biased region" description="Low complexity" evidence="1">
    <location>
        <begin position="254"/>
        <end position="298"/>
    </location>
</feature>
<feature type="transmembrane region" description="Helical" evidence="2">
    <location>
        <begin position="478"/>
        <end position="499"/>
    </location>
</feature>
<feature type="transmembrane region" description="Helical" evidence="2">
    <location>
        <begin position="361"/>
        <end position="381"/>
    </location>
</feature>
<protein>
    <submittedName>
        <fullName evidence="3">Uncharacterized protein</fullName>
    </submittedName>
</protein>
<feature type="region of interest" description="Disordered" evidence="1">
    <location>
        <begin position="250"/>
        <end position="298"/>
    </location>
</feature>
<name>A0A2H1KU49_BREAU</name>
<feature type="transmembrane region" description="Helical" evidence="2">
    <location>
        <begin position="302"/>
        <end position="323"/>
    </location>
</feature>
<feature type="transmembrane region" description="Helical" evidence="2">
    <location>
        <begin position="20"/>
        <end position="43"/>
    </location>
</feature>
<keyword evidence="2" id="KW-0472">Membrane</keyword>
<dbReference type="EMBL" id="FXZG01000048">
    <property type="protein sequence ID" value="SMY03237.1"/>
    <property type="molecule type" value="Genomic_DNA"/>
</dbReference>
<dbReference type="RefSeq" id="WP_101570664.1">
    <property type="nucleotide sequence ID" value="NZ_CP025331.1"/>
</dbReference>
<feature type="transmembrane region" description="Helical" evidence="2">
    <location>
        <begin position="425"/>
        <end position="445"/>
    </location>
</feature>
<proteinExistence type="predicted"/>
<evidence type="ECO:0000313" key="3">
    <source>
        <dbReference type="EMBL" id="SMY03237.1"/>
    </source>
</evidence>
<dbReference type="AlphaFoldDB" id="A0A2H1KU49"/>
<sequence length="510" mass="53888">MRRFFAVTSILSRGQTGWMYFWPIMASLCVYVIALSALIPLFGAIERAGAEEKGQTPAPAPTTAEQQPSSPPNFSIAVGTDDEPREMPAIQSAMTDYLSFSDEFFTRLEQGAVAPDFSTAERELSPKAARAQVEDGASVLAVVLPKDLTPQVIDGIRAYYRGDIEAPRYTITILASPQALNEDKFILDQYRDQVIRQAEEHVSEQIRIVAQKFGCETGEQACPRTSKQAQRAFERPFDIKIEKVSGPPAVDYFSEGSDGESPQPGSQSSAPVAAASSPSGPADTSSDTDATSSQSHAPQSSISAGVSAIFGALILAAVTLAMLSSATVNRAAGLQVAIIGPWRSLSPQRPFPRRTLLSQKFGLAAAGTLALTTAATVSAVLPGRSIVDSLGAYPSLRLIAIIGLLCLVCLTMAIVILAVTDTLGVLAGVVIAVGAVVWGTVWNTAANLLDPSHPGPSSSVTIFISGNRHLVGELVPTLLVLLVILVAALIGSFAVTSAFDRRFSTQIKRS</sequence>
<gene>
    <name evidence="3" type="ORF">BAUR920_03620</name>
</gene>
<feature type="region of interest" description="Disordered" evidence="1">
    <location>
        <begin position="52"/>
        <end position="81"/>
    </location>
</feature>
<reference evidence="4" key="1">
    <citation type="submission" date="2017-03" db="EMBL/GenBank/DDBJ databases">
        <authorList>
            <person name="Monnet C."/>
        </authorList>
    </citation>
    <scope>NUCLEOTIDE SEQUENCE [LARGE SCALE GENOMIC DNA]</scope>
    <source>
        <strain evidence="4">CNRZ 920</strain>
    </source>
</reference>
<feature type="compositionally biased region" description="Low complexity" evidence="1">
    <location>
        <begin position="55"/>
        <end position="68"/>
    </location>
</feature>
<accession>A0A2H1KU49</accession>
<evidence type="ECO:0000313" key="4">
    <source>
        <dbReference type="Proteomes" id="UP000234289"/>
    </source>
</evidence>
<dbReference type="Proteomes" id="UP000234289">
    <property type="component" value="Unassembled WGS sequence"/>
</dbReference>
<dbReference type="GeneID" id="60905342"/>
<feature type="transmembrane region" description="Helical" evidence="2">
    <location>
        <begin position="396"/>
        <end position="418"/>
    </location>
</feature>
<organism evidence="3 4">
    <name type="scientific">Brevibacterium aurantiacum</name>
    <dbReference type="NCBI Taxonomy" id="273384"/>
    <lineage>
        <taxon>Bacteria</taxon>
        <taxon>Bacillati</taxon>
        <taxon>Actinomycetota</taxon>
        <taxon>Actinomycetes</taxon>
        <taxon>Micrococcales</taxon>
        <taxon>Brevibacteriaceae</taxon>
        <taxon>Brevibacterium</taxon>
    </lineage>
</organism>
<evidence type="ECO:0000256" key="2">
    <source>
        <dbReference type="SAM" id="Phobius"/>
    </source>
</evidence>
<evidence type="ECO:0000256" key="1">
    <source>
        <dbReference type="SAM" id="MobiDB-lite"/>
    </source>
</evidence>
<keyword evidence="2" id="KW-1133">Transmembrane helix</keyword>
<keyword evidence="2" id="KW-0812">Transmembrane</keyword>